<dbReference type="Proteomes" id="UP000282876">
    <property type="component" value="Unassembled WGS sequence"/>
</dbReference>
<accession>A0A437AQ49</accession>
<reference evidence="2 3" key="1">
    <citation type="submission" date="2018-10" db="EMBL/GenBank/DDBJ databases">
        <title>Draft genome sequence of the microsporidian Tubulinosema ratisbonensis.</title>
        <authorList>
            <person name="Polonais V."/>
            <person name="Peyretaillade E."/>
            <person name="Niehus S."/>
            <person name="Wawrzyniak I."/>
            <person name="Franchet A."/>
            <person name="Gaspin C."/>
            <person name="Reichstadt M."/>
            <person name="Belser C."/>
            <person name="Labadie K."/>
            <person name="Delbac F."/>
            <person name="Ferrandon D."/>
        </authorList>
    </citation>
    <scope>NUCLEOTIDE SEQUENCE [LARGE SCALE GENOMIC DNA]</scope>
    <source>
        <strain evidence="2 3">Franzen</strain>
    </source>
</reference>
<feature type="coiled-coil region" evidence="1">
    <location>
        <begin position="51"/>
        <end position="95"/>
    </location>
</feature>
<comment type="caution">
    <text evidence="2">The sequence shown here is derived from an EMBL/GenBank/DDBJ whole genome shotgun (WGS) entry which is preliminary data.</text>
</comment>
<keyword evidence="3" id="KW-1185">Reference proteome</keyword>
<organism evidence="2 3">
    <name type="scientific">Tubulinosema ratisbonensis</name>
    <dbReference type="NCBI Taxonomy" id="291195"/>
    <lineage>
        <taxon>Eukaryota</taxon>
        <taxon>Fungi</taxon>
        <taxon>Fungi incertae sedis</taxon>
        <taxon>Microsporidia</taxon>
        <taxon>Tubulinosematoidea</taxon>
        <taxon>Tubulinosematidae</taxon>
        <taxon>Tubulinosema</taxon>
    </lineage>
</organism>
<dbReference type="EMBL" id="RCSS01000047">
    <property type="protein sequence ID" value="RVD93320.1"/>
    <property type="molecule type" value="Genomic_DNA"/>
</dbReference>
<protein>
    <submittedName>
        <fullName evidence="2">Uncharacterized protein</fullName>
    </submittedName>
</protein>
<name>A0A437AQ49_9MICR</name>
<feature type="non-terminal residue" evidence="2">
    <location>
        <position position="111"/>
    </location>
</feature>
<proteinExistence type="predicted"/>
<dbReference type="AlphaFoldDB" id="A0A437AQ49"/>
<evidence type="ECO:0000313" key="2">
    <source>
        <dbReference type="EMBL" id="RVD93320.1"/>
    </source>
</evidence>
<gene>
    <name evidence="2" type="ORF">TUBRATIS_001500</name>
</gene>
<evidence type="ECO:0000313" key="3">
    <source>
        <dbReference type="Proteomes" id="UP000282876"/>
    </source>
</evidence>
<sequence length="111" mass="13736">MLRDIYQLFKKNKTKTEPKHTNYSNNYVDIDHIQNEFPQYITNWITTEEEIQEHSKLLMMLEEMKKNQERVTNEIKHLNQRLNEFETRKNESDEKKLVTKKIKNFEDYLIR</sequence>
<evidence type="ECO:0000256" key="1">
    <source>
        <dbReference type="SAM" id="Coils"/>
    </source>
</evidence>
<dbReference type="VEuPathDB" id="MicrosporidiaDB:TUBRATIS_001500"/>
<keyword evidence="1" id="KW-0175">Coiled coil</keyword>